<dbReference type="InterPro" id="IPR043502">
    <property type="entry name" value="DNA/RNA_pol_sf"/>
</dbReference>
<dbReference type="InterPro" id="IPR000477">
    <property type="entry name" value="RT_dom"/>
</dbReference>
<feature type="domain" description="Reverse transcriptase" evidence="3">
    <location>
        <begin position="498"/>
        <end position="675"/>
    </location>
</feature>
<dbReference type="InterPro" id="IPR041577">
    <property type="entry name" value="RT_RNaseH_2"/>
</dbReference>
<dbReference type="FunFam" id="3.30.70.270:FF:000020">
    <property type="entry name" value="Transposon Tf2-6 polyprotein-like Protein"/>
    <property type="match status" value="1"/>
</dbReference>
<evidence type="ECO:0000313" key="5">
    <source>
        <dbReference type="RefSeq" id="XP_052123546.1"/>
    </source>
</evidence>
<dbReference type="RefSeq" id="XP_052123546.1">
    <property type="nucleotide sequence ID" value="XM_052267586.1"/>
</dbReference>
<dbReference type="OrthoDB" id="8056305at2759"/>
<dbReference type="Pfam" id="PF17919">
    <property type="entry name" value="RT_RNaseH_2"/>
    <property type="match status" value="1"/>
</dbReference>
<protein>
    <recommendedName>
        <fullName evidence="1">RNA-directed DNA polymerase</fullName>
        <ecNumber evidence="1">2.7.7.49</ecNumber>
    </recommendedName>
</protein>
<evidence type="ECO:0000259" key="3">
    <source>
        <dbReference type="PROSITE" id="PS50878"/>
    </source>
</evidence>
<dbReference type="Gene3D" id="3.30.70.270">
    <property type="match status" value="2"/>
</dbReference>
<dbReference type="CDD" id="cd01647">
    <property type="entry name" value="RT_LTR"/>
    <property type="match status" value="1"/>
</dbReference>
<dbReference type="AlphaFoldDB" id="A0A9C6U1F5"/>
<feature type="region of interest" description="Disordered" evidence="2">
    <location>
        <begin position="214"/>
        <end position="235"/>
    </location>
</feature>
<gene>
    <name evidence="5" type="primary">LOC127749446</name>
</gene>
<evidence type="ECO:0000256" key="2">
    <source>
        <dbReference type="SAM" id="MobiDB-lite"/>
    </source>
</evidence>
<dbReference type="PANTHER" id="PTHR37984:SF9">
    <property type="entry name" value="INTEGRASE CATALYTIC DOMAIN-CONTAINING PROTEIN"/>
    <property type="match status" value="1"/>
</dbReference>
<evidence type="ECO:0000313" key="4">
    <source>
        <dbReference type="Proteomes" id="UP000504606"/>
    </source>
</evidence>
<dbReference type="PANTHER" id="PTHR37984">
    <property type="entry name" value="PROTEIN CBG26694"/>
    <property type="match status" value="1"/>
</dbReference>
<dbReference type="EC" id="2.7.7.49" evidence="1"/>
<dbReference type="InterPro" id="IPR043128">
    <property type="entry name" value="Rev_trsase/Diguanyl_cyclase"/>
</dbReference>
<dbReference type="Proteomes" id="UP000504606">
    <property type="component" value="Unplaced"/>
</dbReference>
<name>A0A9C6U1F5_FRAOC</name>
<proteinExistence type="predicted"/>
<dbReference type="KEGG" id="foc:127749446"/>
<dbReference type="Gene3D" id="3.10.10.10">
    <property type="entry name" value="HIV Type 1 Reverse Transcriptase, subunit A, domain 1"/>
    <property type="match status" value="1"/>
</dbReference>
<accession>A0A9C6U1F5</accession>
<dbReference type="SUPFAM" id="SSF56672">
    <property type="entry name" value="DNA/RNA polymerases"/>
    <property type="match status" value="1"/>
</dbReference>
<organism evidence="4 5">
    <name type="scientific">Frankliniella occidentalis</name>
    <name type="common">Western flower thrips</name>
    <name type="synonym">Euthrips occidentalis</name>
    <dbReference type="NCBI Taxonomy" id="133901"/>
    <lineage>
        <taxon>Eukaryota</taxon>
        <taxon>Metazoa</taxon>
        <taxon>Ecdysozoa</taxon>
        <taxon>Arthropoda</taxon>
        <taxon>Hexapoda</taxon>
        <taxon>Insecta</taxon>
        <taxon>Pterygota</taxon>
        <taxon>Neoptera</taxon>
        <taxon>Paraneoptera</taxon>
        <taxon>Thysanoptera</taxon>
        <taxon>Terebrantia</taxon>
        <taxon>Thripoidea</taxon>
        <taxon>Thripidae</taxon>
        <taxon>Frankliniella</taxon>
    </lineage>
</organism>
<keyword evidence="4" id="KW-1185">Reference proteome</keyword>
<evidence type="ECO:0000256" key="1">
    <source>
        <dbReference type="ARBA" id="ARBA00012493"/>
    </source>
</evidence>
<dbReference type="InterPro" id="IPR050951">
    <property type="entry name" value="Retrovirus_Pol_polyprotein"/>
</dbReference>
<reference evidence="5" key="1">
    <citation type="submission" date="2025-08" db="UniProtKB">
        <authorList>
            <consortium name="RefSeq"/>
        </authorList>
    </citation>
    <scope>IDENTIFICATION</scope>
    <source>
        <tissue evidence="5">Whole organism</tissue>
    </source>
</reference>
<dbReference type="GO" id="GO:0003964">
    <property type="term" value="F:RNA-directed DNA polymerase activity"/>
    <property type="evidence" value="ECO:0007669"/>
    <property type="project" value="UniProtKB-EC"/>
</dbReference>
<sequence length="812" mass="92336">MAVANLPAPMSFEGDIPSNWKKFHKSFKIYLGAIGRETSTDGMNAAEKKSHDTKLGQLLLNIAGEEAINVANTFDLSDEDEFSYSKLVEKFESYAAPEKNETYIRFIFNKTRQQEGETFDHFLTEAKKRIKDCGFGGGELEDGLLRDRIVEGIYEKKTQQTLLRIKKLDLKGAIEECRNTEAGRKYMDCLQQAQAVVPQEVDSVNKKRNNYQLQKNNSLNQQNKGSNNSSYQQQKGNYNNHPKCTRCGYNHYPPRCPAFGKQCGQCKGMNHFAQVCRSKPAVKTDHVETEKSQDNEAYEYLFTDSLEVCTDSIRVNKEERAQLNEYTQEIQVEGQNINFKLDPGTRQSILPMKNFESLKCGKKLEPSKYHLKPYGEKSPPIPVSEITLRTKVGGQVRMVKYLVSPDRQKPLFGLNDCEDFGLIKRVVMAVDSTTTVNSKEDFILEHQDVFKGVGSFPGNHPILTKPEAKQVVCPVIRRPKTVNDKLKPALDKMEAGGVIAKVEHLTEDSWVSNIVIVNKPNGSIRICLDPVDLNNAIIREPHLIPTVSEISERLSHQEYYTLLDLKDGFYHIQLDEASSYKCCFATPFGLYRFLRCPFGLASAPELFQKLNEKCFGDLDNVLIYFDDVLAFGKTEAEHDEAVKKLIQRASELNVKFNPEKLQYKQKTVKYVGHIFSNQGMAVDPERIKTIMQLEPPKSRKGLQSVLGTFNYVREYIPQMSKLTENMRRLLKKDAEWIWEEPHTADFNKLKMLLSSAPVLSNFNPDEKIIIQSDASQSGLGCCLLQKNRPVAFASRGLSDSEKNYSDRNRYSS</sequence>
<dbReference type="PROSITE" id="PS50878">
    <property type="entry name" value="RT_POL"/>
    <property type="match status" value="1"/>
</dbReference>
<dbReference type="GeneID" id="127749446"/>
<dbReference type="Pfam" id="PF00078">
    <property type="entry name" value="RVT_1"/>
    <property type="match status" value="1"/>
</dbReference>